<proteinExistence type="inferred from homology"/>
<dbReference type="STRING" id="44251.PDUR_12300"/>
<keyword evidence="3" id="KW-0472">Membrane</keyword>
<comment type="similarity">
    <text evidence="1">Belongs to the zinc-associated anti-sigma factor (ZAS) superfamily. Anti-sigma-W factor family.</text>
</comment>
<feature type="domain" description="Putative zinc-finger" evidence="4">
    <location>
        <begin position="7"/>
        <end position="35"/>
    </location>
</feature>
<evidence type="ECO:0000256" key="2">
    <source>
        <dbReference type="ARBA" id="ARBA00024438"/>
    </source>
</evidence>
<keyword evidence="6" id="KW-1185">Reference proteome</keyword>
<dbReference type="OrthoDB" id="64646at2"/>
<accession>A0A089HQC9</accession>
<reference evidence="5 6" key="1">
    <citation type="submission" date="2014-08" db="EMBL/GenBank/DDBJ databases">
        <title>Comparative genomics of the Paenibacillus odorifer group.</title>
        <authorList>
            <person name="den Bakker H.C."/>
            <person name="Tsai Y.-C."/>
            <person name="Martin N."/>
            <person name="Korlach J."/>
            <person name="Wiedmann M."/>
        </authorList>
    </citation>
    <scope>NUCLEOTIDE SEQUENCE [LARGE SCALE GENOMIC DNA]</scope>
    <source>
        <strain evidence="5 6">DSM 1735</strain>
    </source>
</reference>
<feature type="transmembrane region" description="Helical" evidence="3">
    <location>
        <begin position="126"/>
        <end position="152"/>
    </location>
</feature>
<dbReference type="Proteomes" id="UP000029409">
    <property type="component" value="Chromosome"/>
</dbReference>
<evidence type="ECO:0000256" key="1">
    <source>
        <dbReference type="ARBA" id="ARBA00024353"/>
    </source>
</evidence>
<dbReference type="Gene3D" id="1.10.10.1320">
    <property type="entry name" value="Anti-sigma factor, zinc-finger domain"/>
    <property type="match status" value="1"/>
</dbReference>
<dbReference type="KEGG" id="pdu:PDUR_12300"/>
<dbReference type="eggNOG" id="COG5662">
    <property type="taxonomic scope" value="Bacteria"/>
</dbReference>
<dbReference type="InterPro" id="IPR041916">
    <property type="entry name" value="Anti_sigma_zinc_sf"/>
</dbReference>
<evidence type="ECO:0000313" key="5">
    <source>
        <dbReference type="EMBL" id="AIQ12593.1"/>
    </source>
</evidence>
<gene>
    <name evidence="5" type="ORF">PDUR_12300</name>
</gene>
<protein>
    <recommendedName>
        <fullName evidence="2">Anti-sigma-W factor RsiW</fullName>
    </recommendedName>
</protein>
<dbReference type="RefSeq" id="WP_042206441.1">
    <property type="nucleotide sequence ID" value="NZ_CP009288.1"/>
</dbReference>
<dbReference type="AlphaFoldDB" id="A0A089HQC9"/>
<dbReference type="Pfam" id="PF13490">
    <property type="entry name" value="zf-HC2"/>
    <property type="match status" value="1"/>
</dbReference>
<keyword evidence="3" id="KW-0812">Transmembrane</keyword>
<keyword evidence="3" id="KW-1133">Transmembrane helix</keyword>
<evidence type="ECO:0000259" key="4">
    <source>
        <dbReference type="Pfam" id="PF13490"/>
    </source>
</evidence>
<dbReference type="EMBL" id="CP009288">
    <property type="protein sequence ID" value="AIQ12593.1"/>
    <property type="molecule type" value="Genomic_DNA"/>
</dbReference>
<evidence type="ECO:0000313" key="6">
    <source>
        <dbReference type="Proteomes" id="UP000029409"/>
    </source>
</evidence>
<organism evidence="5 6">
    <name type="scientific">Paenibacillus durus</name>
    <name type="common">Paenibacillus azotofixans</name>
    <dbReference type="NCBI Taxonomy" id="44251"/>
    <lineage>
        <taxon>Bacteria</taxon>
        <taxon>Bacillati</taxon>
        <taxon>Bacillota</taxon>
        <taxon>Bacilli</taxon>
        <taxon>Bacillales</taxon>
        <taxon>Paenibacillaceae</taxon>
        <taxon>Paenibacillus</taxon>
    </lineage>
</organism>
<dbReference type="InterPro" id="IPR027383">
    <property type="entry name" value="Znf_put"/>
</dbReference>
<name>A0A089HQC9_PAEDU</name>
<feature type="transmembrane region" description="Helical" evidence="3">
    <location>
        <begin position="83"/>
        <end position="106"/>
    </location>
</feature>
<sequence>MIEHPEDQLSVYLDGELNDDERQRVKDHIEKCESCKALLEELSTLQHDLAQTFRRIQEPAHLEVRILQSIAEEEIPAAAEKGWVLGFLMMLLTFSIFWFLTGSVLVKLIHGLLKLTAAMVYAASHFILSVPVLTGVTVVLSLAILTASVYSLRRLLQTTAN</sequence>
<evidence type="ECO:0000256" key="3">
    <source>
        <dbReference type="SAM" id="Phobius"/>
    </source>
</evidence>